<evidence type="ECO:0000313" key="2">
    <source>
        <dbReference type="EMBL" id="KAK8078923.1"/>
    </source>
</evidence>
<sequence>MSGRIEKRKSRTPKTEKRDALLLSLLQNFVTMPSCSYCEDHGIASYKVLARDPSRCELCIRHNQSRCDVQGLSAVQIRSIGEKHTKVEAELDAAEEELERAAAKVRLLRKQKKMWLEKMQRAVRRGIDSVGELERVERAEAAEEERRHAAEALPGPSVPPTSSDSFIDGWDGTFPEVDLDPSVLAQFGLTNRRILAFPSSSLGS</sequence>
<keyword evidence="3" id="KW-1185">Reference proteome</keyword>
<reference evidence="2 3" key="1">
    <citation type="submission" date="2023-01" db="EMBL/GenBank/DDBJ databases">
        <title>Analysis of 21 Apiospora genomes using comparative genomics revels a genus with tremendous synthesis potential of carbohydrate active enzymes and secondary metabolites.</title>
        <authorList>
            <person name="Sorensen T."/>
        </authorList>
    </citation>
    <scope>NUCLEOTIDE SEQUENCE [LARGE SCALE GENOMIC DNA]</scope>
    <source>
        <strain evidence="2 3">CBS 135458</strain>
    </source>
</reference>
<protein>
    <submittedName>
        <fullName evidence="2">Uncharacterized protein</fullName>
    </submittedName>
</protein>
<accession>A0ABR1W649</accession>
<dbReference type="EMBL" id="JAQQWL010000003">
    <property type="protein sequence ID" value="KAK8078923.1"/>
    <property type="molecule type" value="Genomic_DNA"/>
</dbReference>
<feature type="compositionally biased region" description="Basic and acidic residues" evidence="1">
    <location>
        <begin position="141"/>
        <end position="150"/>
    </location>
</feature>
<proteinExistence type="predicted"/>
<feature type="region of interest" description="Disordered" evidence="1">
    <location>
        <begin position="141"/>
        <end position="170"/>
    </location>
</feature>
<evidence type="ECO:0000313" key="3">
    <source>
        <dbReference type="Proteomes" id="UP001480595"/>
    </source>
</evidence>
<dbReference type="GeneID" id="92087202"/>
<dbReference type="Proteomes" id="UP001480595">
    <property type="component" value="Unassembled WGS sequence"/>
</dbReference>
<gene>
    <name evidence="2" type="ORF">PG994_002730</name>
</gene>
<evidence type="ECO:0000256" key="1">
    <source>
        <dbReference type="SAM" id="MobiDB-lite"/>
    </source>
</evidence>
<comment type="caution">
    <text evidence="2">The sequence shown here is derived from an EMBL/GenBank/DDBJ whole genome shotgun (WGS) entry which is preliminary data.</text>
</comment>
<dbReference type="RefSeq" id="XP_066719994.1">
    <property type="nucleotide sequence ID" value="XM_066854139.1"/>
</dbReference>
<name>A0ABR1W649_9PEZI</name>
<organism evidence="2 3">
    <name type="scientific">Apiospora phragmitis</name>
    <dbReference type="NCBI Taxonomy" id="2905665"/>
    <lineage>
        <taxon>Eukaryota</taxon>
        <taxon>Fungi</taxon>
        <taxon>Dikarya</taxon>
        <taxon>Ascomycota</taxon>
        <taxon>Pezizomycotina</taxon>
        <taxon>Sordariomycetes</taxon>
        <taxon>Xylariomycetidae</taxon>
        <taxon>Amphisphaeriales</taxon>
        <taxon>Apiosporaceae</taxon>
        <taxon>Apiospora</taxon>
    </lineage>
</organism>